<dbReference type="InterPro" id="IPR009003">
    <property type="entry name" value="Peptidase_S1_PA"/>
</dbReference>
<protein>
    <recommendedName>
        <fullName evidence="2">Peptidase S1 domain-containing protein</fullName>
    </recommendedName>
</protein>
<dbReference type="InterPro" id="IPR043504">
    <property type="entry name" value="Peptidase_S1_PA_chymotrypsin"/>
</dbReference>
<dbReference type="EMBL" id="JAHRIM010055044">
    <property type="protein sequence ID" value="MEQ2270109.1"/>
    <property type="molecule type" value="Genomic_DNA"/>
</dbReference>
<comment type="caution">
    <text evidence="3">The sequence shown here is derived from an EMBL/GenBank/DDBJ whole genome shotgun (WGS) entry which is preliminary data.</text>
</comment>
<keyword evidence="1" id="KW-1015">Disulfide bond</keyword>
<evidence type="ECO:0000313" key="3">
    <source>
        <dbReference type="EMBL" id="MEQ2270109.1"/>
    </source>
</evidence>
<dbReference type="PROSITE" id="PS00134">
    <property type="entry name" value="TRYPSIN_HIS"/>
    <property type="match status" value="1"/>
</dbReference>
<name>A0ABV0WKU2_9TELE</name>
<dbReference type="InterPro" id="IPR001314">
    <property type="entry name" value="Peptidase_S1A"/>
</dbReference>
<dbReference type="Gene3D" id="2.40.10.10">
    <property type="entry name" value="Trypsin-like serine proteases"/>
    <property type="match status" value="1"/>
</dbReference>
<organism evidence="3 4">
    <name type="scientific">Xenotaenia resolanae</name>
    <dbReference type="NCBI Taxonomy" id="208358"/>
    <lineage>
        <taxon>Eukaryota</taxon>
        <taxon>Metazoa</taxon>
        <taxon>Chordata</taxon>
        <taxon>Craniata</taxon>
        <taxon>Vertebrata</taxon>
        <taxon>Euteleostomi</taxon>
        <taxon>Actinopterygii</taxon>
        <taxon>Neopterygii</taxon>
        <taxon>Teleostei</taxon>
        <taxon>Neoteleostei</taxon>
        <taxon>Acanthomorphata</taxon>
        <taxon>Ovalentaria</taxon>
        <taxon>Atherinomorphae</taxon>
        <taxon>Cyprinodontiformes</taxon>
        <taxon>Goodeidae</taxon>
        <taxon>Xenotaenia</taxon>
    </lineage>
</organism>
<dbReference type="Proteomes" id="UP001444071">
    <property type="component" value="Unassembled WGS sequence"/>
</dbReference>
<proteinExistence type="predicted"/>
<evidence type="ECO:0000313" key="4">
    <source>
        <dbReference type="Proteomes" id="UP001444071"/>
    </source>
</evidence>
<dbReference type="SUPFAM" id="SSF50494">
    <property type="entry name" value="Trypsin-like serine proteases"/>
    <property type="match status" value="1"/>
</dbReference>
<dbReference type="InterPro" id="IPR018114">
    <property type="entry name" value="TRYPSIN_HIS"/>
</dbReference>
<dbReference type="InterPro" id="IPR001254">
    <property type="entry name" value="Trypsin_dom"/>
</dbReference>
<gene>
    <name evidence="3" type="ORF">XENORESO_015472</name>
</gene>
<dbReference type="PANTHER" id="PTHR24271:SF47">
    <property type="entry name" value="KALLIKREIN-1"/>
    <property type="match status" value="1"/>
</dbReference>
<feature type="domain" description="Peptidase S1" evidence="2">
    <location>
        <begin position="12"/>
        <end position="240"/>
    </location>
</feature>
<sequence>VPVSSMSLQKRVVNGHKCDDKERQYHVKINGYDPKGKFLCGGSLISDEWILTAAHCWKPGWIITATLGIHPKSAIRETHAITHHEIYKDSLGKVHDIMLLKLPKKTKIQPIQLTDCKTNLSVGTTVQIAGFGPGIAGANNKRIEDTPSDLLCGNMEIEDPKKMVAALKKRRDYYYFHQSWNCAGSSTTDTSPGDSGGGWVYKDQLYGVHAFTGNPDYACSEPAGFMNVCAYKLWIENTIKNGQPLCLGCG</sequence>
<accession>A0ABV0WKU2</accession>
<dbReference type="PRINTS" id="PR00722">
    <property type="entry name" value="CHYMOTRYPSIN"/>
</dbReference>
<dbReference type="SMART" id="SM00020">
    <property type="entry name" value="Tryp_SPc"/>
    <property type="match status" value="1"/>
</dbReference>
<dbReference type="Pfam" id="PF00089">
    <property type="entry name" value="Trypsin"/>
    <property type="match status" value="1"/>
</dbReference>
<dbReference type="PANTHER" id="PTHR24271">
    <property type="entry name" value="KALLIKREIN-RELATED"/>
    <property type="match status" value="1"/>
</dbReference>
<evidence type="ECO:0000259" key="2">
    <source>
        <dbReference type="PROSITE" id="PS50240"/>
    </source>
</evidence>
<dbReference type="PROSITE" id="PS50240">
    <property type="entry name" value="TRYPSIN_DOM"/>
    <property type="match status" value="1"/>
</dbReference>
<feature type="non-terminal residue" evidence="3">
    <location>
        <position position="1"/>
    </location>
</feature>
<keyword evidence="4" id="KW-1185">Reference proteome</keyword>
<reference evidence="3 4" key="1">
    <citation type="submission" date="2021-06" db="EMBL/GenBank/DDBJ databases">
        <authorList>
            <person name="Palmer J.M."/>
        </authorList>
    </citation>
    <scope>NUCLEOTIDE SEQUENCE [LARGE SCALE GENOMIC DNA]</scope>
    <source>
        <strain evidence="3 4">XR_2019</strain>
        <tissue evidence="3">Muscle</tissue>
    </source>
</reference>
<evidence type="ECO:0000256" key="1">
    <source>
        <dbReference type="ARBA" id="ARBA00023157"/>
    </source>
</evidence>